<protein>
    <recommendedName>
        <fullName evidence="13">Serine/threonine-protein phosphatase</fullName>
        <ecNumber evidence="13">3.1.3.16</ecNumber>
    </recommendedName>
</protein>
<proteinExistence type="inferred from homology"/>
<dbReference type="InterPro" id="IPR004843">
    <property type="entry name" value="Calcineurin-like_PHP"/>
</dbReference>
<evidence type="ECO:0000259" key="15">
    <source>
        <dbReference type="PROSITE" id="PS00125"/>
    </source>
</evidence>
<feature type="compositionally biased region" description="Gly residues" evidence="14">
    <location>
        <begin position="582"/>
        <end position="597"/>
    </location>
</feature>
<dbReference type="EMBL" id="JARKIB010000054">
    <property type="protein sequence ID" value="KAJ7753720.1"/>
    <property type="molecule type" value="Genomic_DNA"/>
</dbReference>
<name>A0AAD7NBG0_9AGAR</name>
<evidence type="ECO:0000256" key="9">
    <source>
        <dbReference type="ARBA" id="ARBA00022912"/>
    </source>
</evidence>
<evidence type="ECO:0000256" key="12">
    <source>
        <dbReference type="ARBA" id="ARBA00048336"/>
    </source>
</evidence>
<evidence type="ECO:0000256" key="7">
    <source>
        <dbReference type="ARBA" id="ARBA00022833"/>
    </source>
</evidence>
<keyword evidence="10" id="KW-0408">Iron</keyword>
<evidence type="ECO:0000256" key="8">
    <source>
        <dbReference type="ARBA" id="ARBA00022860"/>
    </source>
</evidence>
<dbReference type="AlphaFoldDB" id="A0AAD7NBG0"/>
<dbReference type="InterPro" id="IPR043360">
    <property type="entry name" value="PP2B"/>
</dbReference>
<comment type="cofactor">
    <cofactor evidence="1">
        <name>Zn(2+)</name>
        <dbReference type="ChEBI" id="CHEBI:29105"/>
    </cofactor>
</comment>
<dbReference type="InterPro" id="IPR041751">
    <property type="entry name" value="MPP_PP2B"/>
</dbReference>
<dbReference type="GO" id="GO:0046872">
    <property type="term" value="F:metal ion binding"/>
    <property type="evidence" value="ECO:0007669"/>
    <property type="project" value="UniProtKB-KW"/>
</dbReference>
<dbReference type="EC" id="3.1.3.16" evidence="13"/>
<keyword evidence="5" id="KW-0479">Metal-binding</keyword>
<dbReference type="PROSITE" id="PS00125">
    <property type="entry name" value="SER_THR_PHOSPHATASE"/>
    <property type="match status" value="1"/>
</dbReference>
<evidence type="ECO:0000256" key="5">
    <source>
        <dbReference type="ARBA" id="ARBA00022723"/>
    </source>
</evidence>
<dbReference type="InterPro" id="IPR029052">
    <property type="entry name" value="Metallo-depent_PP-like"/>
</dbReference>
<comment type="catalytic activity">
    <reaction evidence="11">
        <text>O-phospho-L-seryl-[protein] + H2O = L-seryl-[protein] + phosphate</text>
        <dbReference type="Rhea" id="RHEA:20629"/>
        <dbReference type="Rhea" id="RHEA-COMP:9863"/>
        <dbReference type="Rhea" id="RHEA-COMP:11604"/>
        <dbReference type="ChEBI" id="CHEBI:15377"/>
        <dbReference type="ChEBI" id="CHEBI:29999"/>
        <dbReference type="ChEBI" id="CHEBI:43474"/>
        <dbReference type="ChEBI" id="CHEBI:83421"/>
        <dbReference type="EC" id="3.1.3.16"/>
    </reaction>
</comment>
<organism evidence="16 17">
    <name type="scientific">Mycena metata</name>
    <dbReference type="NCBI Taxonomy" id="1033252"/>
    <lineage>
        <taxon>Eukaryota</taxon>
        <taxon>Fungi</taxon>
        <taxon>Dikarya</taxon>
        <taxon>Basidiomycota</taxon>
        <taxon>Agaricomycotina</taxon>
        <taxon>Agaricomycetes</taxon>
        <taxon>Agaricomycetidae</taxon>
        <taxon>Agaricales</taxon>
        <taxon>Marasmiineae</taxon>
        <taxon>Mycenaceae</taxon>
        <taxon>Mycena</taxon>
    </lineage>
</organism>
<evidence type="ECO:0000313" key="16">
    <source>
        <dbReference type="EMBL" id="KAJ7753720.1"/>
    </source>
</evidence>
<feature type="domain" description="Serine/threonine specific protein phosphatases" evidence="15">
    <location>
        <begin position="189"/>
        <end position="194"/>
    </location>
</feature>
<keyword evidence="17" id="KW-1185">Reference proteome</keyword>
<dbReference type="SMART" id="SM00156">
    <property type="entry name" value="PP2Ac"/>
    <property type="match status" value="1"/>
</dbReference>
<comment type="caution">
    <text evidence="16">The sequence shown here is derived from an EMBL/GenBank/DDBJ whole genome shotgun (WGS) entry which is preliminary data.</text>
</comment>
<keyword evidence="9" id="KW-0904">Protein phosphatase</keyword>
<evidence type="ECO:0000256" key="11">
    <source>
        <dbReference type="ARBA" id="ARBA00047761"/>
    </source>
</evidence>
<evidence type="ECO:0000256" key="13">
    <source>
        <dbReference type="RuleBase" id="RU004273"/>
    </source>
</evidence>
<reference evidence="16" key="1">
    <citation type="submission" date="2023-03" db="EMBL/GenBank/DDBJ databases">
        <title>Massive genome expansion in bonnet fungi (Mycena s.s.) driven by repeated elements and novel gene families across ecological guilds.</title>
        <authorList>
            <consortium name="Lawrence Berkeley National Laboratory"/>
            <person name="Harder C.B."/>
            <person name="Miyauchi S."/>
            <person name="Viragh M."/>
            <person name="Kuo A."/>
            <person name="Thoen E."/>
            <person name="Andreopoulos B."/>
            <person name="Lu D."/>
            <person name="Skrede I."/>
            <person name="Drula E."/>
            <person name="Henrissat B."/>
            <person name="Morin E."/>
            <person name="Kohler A."/>
            <person name="Barry K."/>
            <person name="LaButti K."/>
            <person name="Morin E."/>
            <person name="Salamov A."/>
            <person name="Lipzen A."/>
            <person name="Mereny Z."/>
            <person name="Hegedus B."/>
            <person name="Baldrian P."/>
            <person name="Stursova M."/>
            <person name="Weitz H."/>
            <person name="Taylor A."/>
            <person name="Grigoriev I.V."/>
            <person name="Nagy L.G."/>
            <person name="Martin F."/>
            <person name="Kauserud H."/>
        </authorList>
    </citation>
    <scope>NUCLEOTIDE SEQUENCE</scope>
    <source>
        <strain evidence="16">CBHHK182m</strain>
    </source>
</reference>
<dbReference type="GO" id="GO:0005516">
    <property type="term" value="F:calmodulin binding"/>
    <property type="evidence" value="ECO:0007669"/>
    <property type="project" value="UniProtKB-KW"/>
</dbReference>
<dbReference type="Pfam" id="PF00149">
    <property type="entry name" value="Metallophos"/>
    <property type="match status" value="1"/>
</dbReference>
<dbReference type="Proteomes" id="UP001215598">
    <property type="component" value="Unassembled WGS sequence"/>
</dbReference>
<sequence length="682" mass="75444">MLAHLPQSTHCICDRLYLWGQPCRGLHRRRNCQYSEAVYLRGVPPRRLHGIPFADAYICQVQAPSPNIPTPTQFFSSADPSKPDIAFLKNHFYREGRLSEEQALYILAKGTEVLRREPNVLSVDAPITVCGDIHGQYYDLMKLFEVGGSPADTRYLFLGDYVDRGYFSIECVLYLWSLKIWYPDTLFLLRGNHECRHLTDYFTFKLECKHKYSDRIYDACMDSFCSLPLAAVMNKQFLCIHGGLSPELNTLDDIRAIDRFREPPTQGLMCDILWADPVEDFGTEKTTDSFLHNHVRGCSYFFTYQAACQFLERNNLLSIIRAHEAQDAGYRMYRKTKSTGFPSVMTIFSAPNYLDVYNNKAAVLKYESNVMNIRQFNCTPHPYWLPNFMDVFTWSLPFVGEKITDMLVAVLNTCTKEELEDDEDVAMIASPTSPVSPTTEESVERRKVIKNKIMAVGRMARVFALLREESERVSELKSVSGSNKLPYGTLASGSEGIRDAINGFEDARKSDIENERLPPDLFDASSEEGRAIISASSSPSIPSTPGEPELDISTAINAANLEAALAQQNGPPPLSLNTNTGTLGGGTMGSPGSGSPGAGSPTTPNSAFRRGHGRQASLGTTMTSPSTRRRSLESTMSLIQGVWDGQTPPQGSIAEEGPGEDVDGLTGRLAGSSVNGANGVKA</sequence>
<evidence type="ECO:0000256" key="14">
    <source>
        <dbReference type="SAM" id="MobiDB-lite"/>
    </source>
</evidence>
<comment type="subunit">
    <text evidence="4">Composed of two components (A and B), the A component is the catalytic subunit and the B component confers calcium sensitivity.</text>
</comment>
<evidence type="ECO:0000313" key="17">
    <source>
        <dbReference type="Proteomes" id="UP001215598"/>
    </source>
</evidence>
<accession>A0AAD7NBG0</accession>
<feature type="region of interest" description="Disordered" evidence="14">
    <location>
        <begin position="568"/>
        <end position="682"/>
    </location>
</feature>
<evidence type="ECO:0000256" key="1">
    <source>
        <dbReference type="ARBA" id="ARBA00001947"/>
    </source>
</evidence>
<dbReference type="InterPro" id="IPR006186">
    <property type="entry name" value="Ser/Thr-sp_prot-phosphatase"/>
</dbReference>
<feature type="compositionally biased region" description="Low complexity" evidence="14">
    <location>
        <begin position="568"/>
        <end position="581"/>
    </location>
</feature>
<dbReference type="PANTHER" id="PTHR45673">
    <property type="entry name" value="SERINE/THREONINE-PROTEIN PHOSPHATASE 2B CATALYTIC SUBUNIT 1-RELATED"/>
    <property type="match status" value="1"/>
</dbReference>
<dbReference type="Gene3D" id="3.60.21.10">
    <property type="match status" value="1"/>
</dbReference>
<comment type="similarity">
    <text evidence="3">Belongs to the PPP phosphatase family. PP-2B subfamily.</text>
</comment>
<evidence type="ECO:0000256" key="4">
    <source>
        <dbReference type="ARBA" id="ARBA00011112"/>
    </source>
</evidence>
<comment type="cofactor">
    <cofactor evidence="2">
        <name>Fe(3+)</name>
        <dbReference type="ChEBI" id="CHEBI:29034"/>
    </cofactor>
</comment>
<evidence type="ECO:0000256" key="2">
    <source>
        <dbReference type="ARBA" id="ARBA00001965"/>
    </source>
</evidence>
<gene>
    <name evidence="16" type="ORF">B0H16DRAFT_761547</name>
</gene>
<dbReference type="FunFam" id="3.60.21.10:FF:000002">
    <property type="entry name" value="Serine/threonine-protein phosphatase"/>
    <property type="match status" value="1"/>
</dbReference>
<dbReference type="SUPFAM" id="SSF56300">
    <property type="entry name" value="Metallo-dependent phosphatases"/>
    <property type="match status" value="1"/>
</dbReference>
<evidence type="ECO:0000256" key="6">
    <source>
        <dbReference type="ARBA" id="ARBA00022801"/>
    </source>
</evidence>
<dbReference type="PRINTS" id="PR00114">
    <property type="entry name" value="STPHPHTASE"/>
</dbReference>
<keyword evidence="8" id="KW-0112">Calmodulin-binding</keyword>
<comment type="catalytic activity">
    <reaction evidence="12 13">
        <text>O-phospho-L-threonyl-[protein] + H2O = L-threonyl-[protein] + phosphate</text>
        <dbReference type="Rhea" id="RHEA:47004"/>
        <dbReference type="Rhea" id="RHEA-COMP:11060"/>
        <dbReference type="Rhea" id="RHEA-COMP:11605"/>
        <dbReference type="ChEBI" id="CHEBI:15377"/>
        <dbReference type="ChEBI" id="CHEBI:30013"/>
        <dbReference type="ChEBI" id="CHEBI:43474"/>
        <dbReference type="ChEBI" id="CHEBI:61977"/>
        <dbReference type="EC" id="3.1.3.16"/>
    </reaction>
</comment>
<evidence type="ECO:0000256" key="10">
    <source>
        <dbReference type="ARBA" id="ARBA00023004"/>
    </source>
</evidence>
<keyword evidence="6 13" id="KW-0378">Hydrolase</keyword>
<dbReference type="GO" id="GO:0033192">
    <property type="term" value="F:calmodulin-dependent protein phosphatase activity"/>
    <property type="evidence" value="ECO:0007669"/>
    <property type="project" value="InterPro"/>
</dbReference>
<dbReference type="CDD" id="cd07416">
    <property type="entry name" value="MPP_PP2B"/>
    <property type="match status" value="1"/>
</dbReference>
<keyword evidence="7" id="KW-0862">Zinc</keyword>
<dbReference type="GO" id="GO:0097720">
    <property type="term" value="P:calcineurin-mediated signaling"/>
    <property type="evidence" value="ECO:0007669"/>
    <property type="project" value="InterPro"/>
</dbReference>
<evidence type="ECO:0000256" key="3">
    <source>
        <dbReference type="ARBA" id="ARBA00009905"/>
    </source>
</evidence>